<feature type="transmembrane region" description="Helical" evidence="1">
    <location>
        <begin position="12"/>
        <end position="37"/>
    </location>
</feature>
<dbReference type="RefSeq" id="WP_201845264.1">
    <property type="nucleotide sequence ID" value="NZ_JABBYC010000003.1"/>
</dbReference>
<evidence type="ECO:0000256" key="1">
    <source>
        <dbReference type="SAM" id="Phobius"/>
    </source>
</evidence>
<organism evidence="2 3">
    <name type="scientific">Myceligenerans indicum</name>
    <dbReference type="NCBI Taxonomy" id="2593663"/>
    <lineage>
        <taxon>Bacteria</taxon>
        <taxon>Bacillati</taxon>
        <taxon>Actinomycetota</taxon>
        <taxon>Actinomycetes</taxon>
        <taxon>Micrococcales</taxon>
        <taxon>Promicromonosporaceae</taxon>
        <taxon>Myceligenerans</taxon>
    </lineage>
</organism>
<evidence type="ECO:0000313" key="2">
    <source>
        <dbReference type="EMBL" id="MBL0885443.1"/>
    </source>
</evidence>
<proteinExistence type="predicted"/>
<name>A0ABS1LH21_9MICO</name>
<dbReference type="EMBL" id="JABBYC010000003">
    <property type="protein sequence ID" value="MBL0885443.1"/>
    <property type="molecule type" value="Genomic_DNA"/>
</dbReference>
<keyword evidence="1" id="KW-0812">Transmembrane</keyword>
<reference evidence="2 3" key="1">
    <citation type="journal article" date="2021" name="Arch. Microbiol.">
        <title>Myceligenerans indicum sp. nov., an actinobacterium isolated from mangrove sediment of Sundarbans, India.</title>
        <authorList>
            <person name="Asha K."/>
            <person name="Bhadury P."/>
        </authorList>
    </citation>
    <scope>NUCLEOTIDE SEQUENCE [LARGE SCALE GENOMIC DNA]</scope>
    <source>
        <strain evidence="2 3">I2</strain>
    </source>
</reference>
<keyword evidence="1" id="KW-0472">Membrane</keyword>
<keyword evidence="1" id="KW-1133">Transmembrane helix</keyword>
<accession>A0ABS1LH21</accession>
<dbReference type="Proteomes" id="UP000675409">
    <property type="component" value="Unassembled WGS sequence"/>
</dbReference>
<keyword evidence="3" id="KW-1185">Reference proteome</keyword>
<protein>
    <submittedName>
        <fullName evidence="2">Uncharacterized protein</fullName>
    </submittedName>
</protein>
<gene>
    <name evidence="2" type="ORF">HGK34_03960</name>
</gene>
<sequence>MTRLRPTRELVPGFAMGGAAIGFVLAVTTFLLTSGGLGTGEFTDPFEAAGRALVDASTWTAVLIGAVVGAVVGLVLGLSRNRKG</sequence>
<comment type="caution">
    <text evidence="2">The sequence shown here is derived from an EMBL/GenBank/DDBJ whole genome shotgun (WGS) entry which is preliminary data.</text>
</comment>
<feature type="transmembrane region" description="Helical" evidence="1">
    <location>
        <begin position="57"/>
        <end position="78"/>
    </location>
</feature>
<evidence type="ECO:0000313" key="3">
    <source>
        <dbReference type="Proteomes" id="UP000675409"/>
    </source>
</evidence>